<evidence type="ECO:0000313" key="2">
    <source>
        <dbReference type="EMBL" id="CAF4084642.1"/>
    </source>
</evidence>
<protein>
    <submittedName>
        <fullName evidence="1">Uncharacterized protein</fullName>
    </submittedName>
</protein>
<feature type="non-terminal residue" evidence="1">
    <location>
        <position position="1"/>
    </location>
</feature>
<evidence type="ECO:0000313" key="3">
    <source>
        <dbReference type="Proteomes" id="UP000663829"/>
    </source>
</evidence>
<sequence>MVGSWCCDELLITIANSLIELLSSSLATVMMKTVMLLDEEFEKIREIAGHNGYPNWYVDKIIWEKLNQYYTPKVCEPTVLRERVALKVPFYGQPSLVYGRRISAAVQNNFPLKEVKIVYETEKL</sequence>
<name>A0A815CHC9_9BILA</name>
<dbReference type="AlphaFoldDB" id="A0A815CHC9"/>
<dbReference type="EMBL" id="CAJNOQ010011787">
    <property type="protein sequence ID" value="CAF1285165.1"/>
    <property type="molecule type" value="Genomic_DNA"/>
</dbReference>
<gene>
    <name evidence="1" type="ORF">GPM918_LOCUS27753</name>
    <name evidence="2" type="ORF">SRO942_LOCUS28133</name>
</gene>
<proteinExistence type="predicted"/>
<organism evidence="1 3">
    <name type="scientific">Didymodactylos carnosus</name>
    <dbReference type="NCBI Taxonomy" id="1234261"/>
    <lineage>
        <taxon>Eukaryota</taxon>
        <taxon>Metazoa</taxon>
        <taxon>Spiralia</taxon>
        <taxon>Gnathifera</taxon>
        <taxon>Rotifera</taxon>
        <taxon>Eurotatoria</taxon>
        <taxon>Bdelloidea</taxon>
        <taxon>Philodinida</taxon>
        <taxon>Philodinidae</taxon>
        <taxon>Didymodactylos</taxon>
    </lineage>
</organism>
<feature type="non-terminal residue" evidence="1">
    <location>
        <position position="124"/>
    </location>
</feature>
<dbReference type="Proteomes" id="UP000681722">
    <property type="component" value="Unassembled WGS sequence"/>
</dbReference>
<keyword evidence="3" id="KW-1185">Reference proteome</keyword>
<comment type="caution">
    <text evidence="1">The sequence shown here is derived from an EMBL/GenBank/DDBJ whole genome shotgun (WGS) entry which is preliminary data.</text>
</comment>
<evidence type="ECO:0000313" key="1">
    <source>
        <dbReference type="EMBL" id="CAF1285165.1"/>
    </source>
</evidence>
<dbReference type="Proteomes" id="UP000663829">
    <property type="component" value="Unassembled WGS sequence"/>
</dbReference>
<dbReference type="EMBL" id="CAJOBC010029778">
    <property type="protein sequence ID" value="CAF4084642.1"/>
    <property type="molecule type" value="Genomic_DNA"/>
</dbReference>
<reference evidence="1" key="1">
    <citation type="submission" date="2021-02" db="EMBL/GenBank/DDBJ databases">
        <authorList>
            <person name="Nowell W R."/>
        </authorList>
    </citation>
    <scope>NUCLEOTIDE SEQUENCE</scope>
</reference>
<accession>A0A815CHC9</accession>